<dbReference type="SMART" id="SM00363">
    <property type="entry name" value="S4"/>
    <property type="match status" value="1"/>
</dbReference>
<evidence type="ECO:0000256" key="4">
    <source>
        <dbReference type="ARBA" id="ARBA00022980"/>
    </source>
</evidence>
<feature type="region of interest" description="Disordered" evidence="9">
    <location>
        <begin position="43"/>
        <end position="62"/>
    </location>
</feature>
<dbReference type="InterPro" id="IPR001912">
    <property type="entry name" value="Ribosomal_uS4_N"/>
</dbReference>
<dbReference type="AlphaFoldDB" id="A0A2H0TFP9"/>
<protein>
    <recommendedName>
        <fullName evidence="6 7">Small ribosomal subunit protein uS4</fullName>
    </recommendedName>
</protein>
<dbReference type="NCBIfam" id="NF003717">
    <property type="entry name" value="PRK05327.1"/>
    <property type="match status" value="1"/>
</dbReference>
<evidence type="ECO:0000313" key="13">
    <source>
        <dbReference type="Proteomes" id="UP000229383"/>
    </source>
</evidence>
<dbReference type="Gene3D" id="1.10.1050.10">
    <property type="entry name" value="Ribosomal Protein S4 Delta 41, Chain A, domain 1"/>
    <property type="match status" value="1"/>
</dbReference>
<gene>
    <name evidence="7" type="primary">rpsD</name>
    <name evidence="12" type="ORF">COU46_01985</name>
</gene>
<reference evidence="13" key="1">
    <citation type="submission" date="2017-09" db="EMBL/GenBank/DDBJ databases">
        <title>Depth-based differentiation of microbial function through sediment-hosted aquifers and enrichment of novel symbionts in the deep terrestrial subsurface.</title>
        <authorList>
            <person name="Probst A.J."/>
            <person name="Ladd B."/>
            <person name="Jarett J.K."/>
            <person name="Geller-Mcgrath D.E."/>
            <person name="Sieber C.M.K."/>
            <person name="Emerson J.B."/>
            <person name="Anantharaman K."/>
            <person name="Thomas B.C."/>
            <person name="Malmstrom R."/>
            <person name="Stieglmeier M."/>
            <person name="Klingl A."/>
            <person name="Woyke T."/>
            <person name="Ryan C.M."/>
            <person name="Banfield J.F."/>
        </authorList>
    </citation>
    <scope>NUCLEOTIDE SEQUENCE [LARGE SCALE GENOMIC DNA]</scope>
</reference>
<evidence type="ECO:0000256" key="2">
    <source>
        <dbReference type="ARBA" id="ARBA00022730"/>
    </source>
</evidence>
<accession>A0A2H0TFP9</accession>
<evidence type="ECO:0000259" key="10">
    <source>
        <dbReference type="SMART" id="SM00363"/>
    </source>
</evidence>
<evidence type="ECO:0000256" key="7">
    <source>
        <dbReference type="HAMAP-Rule" id="MF_01306"/>
    </source>
</evidence>
<dbReference type="PROSITE" id="PS50889">
    <property type="entry name" value="S4"/>
    <property type="match status" value="1"/>
</dbReference>
<dbReference type="PANTHER" id="PTHR11831:SF4">
    <property type="entry name" value="SMALL RIBOSOMAL SUBUNIT PROTEIN US4M"/>
    <property type="match status" value="1"/>
</dbReference>
<evidence type="ECO:0000256" key="9">
    <source>
        <dbReference type="SAM" id="MobiDB-lite"/>
    </source>
</evidence>
<proteinExistence type="inferred from homology"/>
<feature type="domain" description="RNA-binding S4" evidence="10">
    <location>
        <begin position="112"/>
        <end position="175"/>
    </location>
</feature>
<keyword evidence="4 7" id="KW-0689">Ribosomal protein</keyword>
<comment type="similarity">
    <text evidence="1 7 8">Belongs to the universal ribosomal protein uS4 family.</text>
</comment>
<dbReference type="PANTHER" id="PTHR11831">
    <property type="entry name" value="30S 40S RIBOSOMAL PROTEIN"/>
    <property type="match status" value="1"/>
</dbReference>
<comment type="function">
    <text evidence="7">With S5 and S12 plays an important role in translational accuracy.</text>
</comment>
<evidence type="ECO:0000259" key="11">
    <source>
        <dbReference type="SMART" id="SM01390"/>
    </source>
</evidence>
<sequence>MARDQERFVEFNVFYTMVLTCKTCRRLGVSVCGKTKCALQRKPYPPGASGKRTSKFRGGSRGLSDYGKQLREKQILKFLYGLREKQFRNYVLKAIATKEKNSIDELLALLESRLDNVVYRLGFAGSRSSARQIVLHGHIQVNDRRVNIPSYHVRTGDKIRIRPQSTDKGVFKDLDLYLKKYNTPKWLSLDKTEKIGEVKGVVYAGDVDVPASVNTIIEYYSR</sequence>
<dbReference type="Pfam" id="PF00163">
    <property type="entry name" value="Ribosomal_S4"/>
    <property type="match status" value="1"/>
</dbReference>
<comment type="caution">
    <text evidence="12">The sequence shown here is derived from an EMBL/GenBank/DDBJ whole genome shotgun (WGS) entry which is preliminary data.</text>
</comment>
<dbReference type="GO" id="GO:0019843">
    <property type="term" value="F:rRNA binding"/>
    <property type="evidence" value="ECO:0007669"/>
    <property type="project" value="UniProtKB-UniRule"/>
</dbReference>
<dbReference type="HAMAP" id="MF_01306_B">
    <property type="entry name" value="Ribosomal_uS4_B"/>
    <property type="match status" value="1"/>
</dbReference>
<evidence type="ECO:0000256" key="5">
    <source>
        <dbReference type="ARBA" id="ARBA00023274"/>
    </source>
</evidence>
<dbReference type="InterPro" id="IPR022801">
    <property type="entry name" value="Ribosomal_uS4"/>
</dbReference>
<dbReference type="CDD" id="cd00165">
    <property type="entry name" value="S4"/>
    <property type="match status" value="1"/>
</dbReference>
<keyword evidence="2 7" id="KW-0699">rRNA-binding</keyword>
<evidence type="ECO:0000256" key="8">
    <source>
        <dbReference type="RuleBase" id="RU003699"/>
    </source>
</evidence>
<keyword evidence="5 7" id="KW-0687">Ribonucleoprotein</keyword>
<dbReference type="SMART" id="SM01390">
    <property type="entry name" value="Ribosomal_S4"/>
    <property type="match status" value="1"/>
</dbReference>
<dbReference type="SUPFAM" id="SSF55174">
    <property type="entry name" value="Alpha-L RNA-binding motif"/>
    <property type="match status" value="1"/>
</dbReference>
<evidence type="ECO:0000256" key="3">
    <source>
        <dbReference type="ARBA" id="ARBA00022884"/>
    </source>
</evidence>
<comment type="subunit">
    <text evidence="7">Part of the 30S ribosomal subunit. Contacts protein S5. The interaction surface between S4 and S5 is involved in control of translational fidelity.</text>
</comment>
<dbReference type="FunFam" id="3.10.290.10:FF:000001">
    <property type="entry name" value="30S ribosomal protein S4"/>
    <property type="match status" value="1"/>
</dbReference>
<dbReference type="GO" id="GO:0003735">
    <property type="term" value="F:structural constituent of ribosome"/>
    <property type="evidence" value="ECO:0007669"/>
    <property type="project" value="InterPro"/>
</dbReference>
<dbReference type="InterPro" id="IPR005709">
    <property type="entry name" value="Ribosomal_uS4_bac-type"/>
</dbReference>
<evidence type="ECO:0000313" key="12">
    <source>
        <dbReference type="EMBL" id="PIR70362.1"/>
    </source>
</evidence>
<dbReference type="GO" id="GO:0042274">
    <property type="term" value="P:ribosomal small subunit biogenesis"/>
    <property type="evidence" value="ECO:0007669"/>
    <property type="project" value="TreeGrafter"/>
</dbReference>
<name>A0A2H0TFP9_9BACT</name>
<organism evidence="12 13">
    <name type="scientific">Candidatus Niyogibacteria bacterium CG10_big_fil_rev_8_21_14_0_10_42_19</name>
    <dbReference type="NCBI Taxonomy" id="1974725"/>
    <lineage>
        <taxon>Bacteria</taxon>
        <taxon>Candidatus Niyogiibacteriota</taxon>
    </lineage>
</organism>
<dbReference type="InterPro" id="IPR002942">
    <property type="entry name" value="S4_RNA-bd"/>
</dbReference>
<evidence type="ECO:0000256" key="6">
    <source>
        <dbReference type="ARBA" id="ARBA00035254"/>
    </source>
</evidence>
<dbReference type="InterPro" id="IPR036986">
    <property type="entry name" value="S4_RNA-bd_sf"/>
</dbReference>
<feature type="domain" description="Small ribosomal subunit protein uS4 N-terminal" evidence="11">
    <location>
        <begin position="18"/>
        <end position="111"/>
    </location>
</feature>
<comment type="function">
    <text evidence="7">One of the primary rRNA binding proteins, it binds directly to 16S rRNA where it nucleates assembly of the body of the 30S subunit.</text>
</comment>
<dbReference type="InterPro" id="IPR018079">
    <property type="entry name" value="Ribosomal_uS4_CS"/>
</dbReference>
<dbReference type="EMBL" id="PFCN01000023">
    <property type="protein sequence ID" value="PIR70362.1"/>
    <property type="molecule type" value="Genomic_DNA"/>
</dbReference>
<keyword evidence="3 7" id="KW-0694">RNA-binding</keyword>
<dbReference type="GO" id="GO:0015935">
    <property type="term" value="C:small ribosomal subunit"/>
    <property type="evidence" value="ECO:0007669"/>
    <property type="project" value="InterPro"/>
</dbReference>
<dbReference type="Proteomes" id="UP000229383">
    <property type="component" value="Unassembled WGS sequence"/>
</dbReference>
<dbReference type="Pfam" id="PF01479">
    <property type="entry name" value="S4"/>
    <property type="match status" value="1"/>
</dbReference>
<dbReference type="Gene3D" id="3.10.290.10">
    <property type="entry name" value="RNA-binding S4 domain"/>
    <property type="match status" value="1"/>
</dbReference>
<evidence type="ECO:0000256" key="1">
    <source>
        <dbReference type="ARBA" id="ARBA00007465"/>
    </source>
</evidence>
<dbReference type="PROSITE" id="PS00632">
    <property type="entry name" value="RIBOSOMAL_S4"/>
    <property type="match status" value="1"/>
</dbReference>
<dbReference type="NCBIfam" id="TIGR01017">
    <property type="entry name" value="rpsD_bact"/>
    <property type="match status" value="1"/>
</dbReference>
<dbReference type="GO" id="GO:0006412">
    <property type="term" value="P:translation"/>
    <property type="evidence" value="ECO:0007669"/>
    <property type="project" value="UniProtKB-UniRule"/>
</dbReference>